<comment type="caution">
    <text evidence="2">The sequence shown here is derived from an EMBL/GenBank/DDBJ whole genome shotgun (WGS) entry which is preliminary data.</text>
</comment>
<name>A0AAV3PF25_LITER</name>
<proteinExistence type="predicted"/>
<dbReference type="AlphaFoldDB" id="A0AAV3PF25"/>
<evidence type="ECO:0000313" key="3">
    <source>
        <dbReference type="Proteomes" id="UP001454036"/>
    </source>
</evidence>
<keyword evidence="1" id="KW-0175">Coiled coil</keyword>
<evidence type="ECO:0000256" key="1">
    <source>
        <dbReference type="SAM" id="Coils"/>
    </source>
</evidence>
<organism evidence="2 3">
    <name type="scientific">Lithospermum erythrorhizon</name>
    <name type="common">Purple gromwell</name>
    <name type="synonym">Lithospermum officinale var. erythrorhizon</name>
    <dbReference type="NCBI Taxonomy" id="34254"/>
    <lineage>
        <taxon>Eukaryota</taxon>
        <taxon>Viridiplantae</taxon>
        <taxon>Streptophyta</taxon>
        <taxon>Embryophyta</taxon>
        <taxon>Tracheophyta</taxon>
        <taxon>Spermatophyta</taxon>
        <taxon>Magnoliopsida</taxon>
        <taxon>eudicotyledons</taxon>
        <taxon>Gunneridae</taxon>
        <taxon>Pentapetalae</taxon>
        <taxon>asterids</taxon>
        <taxon>lamiids</taxon>
        <taxon>Boraginales</taxon>
        <taxon>Boraginaceae</taxon>
        <taxon>Boraginoideae</taxon>
        <taxon>Lithospermeae</taxon>
        <taxon>Lithospermum</taxon>
    </lineage>
</organism>
<keyword evidence="3" id="KW-1185">Reference proteome</keyword>
<gene>
    <name evidence="2" type="ORF">LIER_08210</name>
</gene>
<accession>A0AAV3PF25</accession>
<protein>
    <submittedName>
        <fullName evidence="2">Uncharacterized protein</fullName>
    </submittedName>
</protein>
<dbReference type="EMBL" id="BAABME010001317">
    <property type="protein sequence ID" value="GAA0148895.1"/>
    <property type="molecule type" value="Genomic_DNA"/>
</dbReference>
<evidence type="ECO:0000313" key="2">
    <source>
        <dbReference type="EMBL" id="GAA0148895.1"/>
    </source>
</evidence>
<dbReference type="Proteomes" id="UP001454036">
    <property type="component" value="Unassembled WGS sequence"/>
</dbReference>
<reference evidence="2 3" key="1">
    <citation type="submission" date="2024-01" db="EMBL/GenBank/DDBJ databases">
        <title>The complete chloroplast genome sequence of Lithospermum erythrorhizon: insights into the phylogenetic relationship among Boraginaceae species and the maternal lineages of purple gromwells.</title>
        <authorList>
            <person name="Okada T."/>
            <person name="Watanabe K."/>
        </authorList>
    </citation>
    <scope>NUCLEOTIDE SEQUENCE [LARGE SCALE GENOMIC DNA]</scope>
</reference>
<sequence>MESVKKEQYQLKKMETKRESAAGKMHIKLQKAKLELEETLTGEVKVRRCASEERTSSFYELVLDRENAKHEVEEMINQAEKITKESEYTRIVLEEAGNNMLTALEEVEEVKTAETSVLEEIKWLSESGAHVGITREEFESLITDVENCAF</sequence>
<feature type="coiled-coil region" evidence="1">
    <location>
        <begin position="65"/>
        <end position="113"/>
    </location>
</feature>